<dbReference type="Proteomes" id="UP000799772">
    <property type="component" value="Unassembled WGS sequence"/>
</dbReference>
<dbReference type="InterPro" id="IPR051654">
    <property type="entry name" value="Meroterpenoid_MTases"/>
</dbReference>
<proteinExistence type="inferred from homology"/>
<name>A0A9P4ITX9_9PEZI</name>
<gene>
    <name evidence="5" type="ORF">NA57DRAFT_70438</name>
</gene>
<reference evidence="5" key="1">
    <citation type="journal article" date="2020" name="Stud. Mycol.">
        <title>101 Dothideomycetes genomes: a test case for predicting lifestyles and emergence of pathogens.</title>
        <authorList>
            <person name="Haridas S."/>
            <person name="Albert R."/>
            <person name="Binder M."/>
            <person name="Bloem J."/>
            <person name="Labutti K."/>
            <person name="Salamov A."/>
            <person name="Andreopoulos B."/>
            <person name="Baker S."/>
            <person name="Barry K."/>
            <person name="Bills G."/>
            <person name="Bluhm B."/>
            <person name="Cannon C."/>
            <person name="Castanera R."/>
            <person name="Culley D."/>
            <person name="Daum C."/>
            <person name="Ezra D."/>
            <person name="Gonzalez J."/>
            <person name="Henrissat B."/>
            <person name="Kuo A."/>
            <person name="Liang C."/>
            <person name="Lipzen A."/>
            <person name="Lutzoni F."/>
            <person name="Magnuson J."/>
            <person name="Mondo S."/>
            <person name="Nolan M."/>
            <person name="Ohm R."/>
            <person name="Pangilinan J."/>
            <person name="Park H.-J."/>
            <person name="Ramirez L."/>
            <person name="Alfaro M."/>
            <person name="Sun H."/>
            <person name="Tritt A."/>
            <person name="Yoshinaga Y."/>
            <person name="Zwiers L.-H."/>
            <person name="Turgeon B."/>
            <person name="Goodwin S."/>
            <person name="Spatafora J."/>
            <person name="Crous P."/>
            <person name="Grigoriev I."/>
        </authorList>
    </citation>
    <scope>NUCLEOTIDE SEQUENCE</scope>
    <source>
        <strain evidence="5">CBS 133067</strain>
    </source>
</reference>
<dbReference type="OrthoDB" id="2094832at2759"/>
<comment type="similarity">
    <text evidence="4">Belongs to the class I-like SAM-binding methyltransferase superfamily.</text>
</comment>
<comment type="caution">
    <text evidence="5">The sequence shown here is derived from an EMBL/GenBank/DDBJ whole genome shotgun (WGS) entry which is preliminary data.</text>
</comment>
<keyword evidence="3" id="KW-0949">S-adenosyl-L-methionine</keyword>
<evidence type="ECO:0000256" key="3">
    <source>
        <dbReference type="ARBA" id="ARBA00022691"/>
    </source>
</evidence>
<organism evidence="5 6">
    <name type="scientific">Rhizodiscina lignyota</name>
    <dbReference type="NCBI Taxonomy" id="1504668"/>
    <lineage>
        <taxon>Eukaryota</taxon>
        <taxon>Fungi</taxon>
        <taxon>Dikarya</taxon>
        <taxon>Ascomycota</taxon>
        <taxon>Pezizomycotina</taxon>
        <taxon>Dothideomycetes</taxon>
        <taxon>Pleosporomycetidae</taxon>
        <taxon>Aulographales</taxon>
        <taxon>Rhizodiscinaceae</taxon>
        <taxon>Rhizodiscina</taxon>
    </lineage>
</organism>
<accession>A0A9P4ITX9</accession>
<dbReference type="PANTHER" id="PTHR35897:SF1">
    <property type="entry name" value="METHYLTRANSFERASE AUSD"/>
    <property type="match status" value="1"/>
</dbReference>
<dbReference type="EMBL" id="ML978121">
    <property type="protein sequence ID" value="KAF2104221.1"/>
    <property type="molecule type" value="Genomic_DNA"/>
</dbReference>
<evidence type="ECO:0000313" key="6">
    <source>
        <dbReference type="Proteomes" id="UP000799772"/>
    </source>
</evidence>
<sequence>MAEHSKAFFEKTDEGEVKKRQEAFTQFLVDAPTTAKLAEARKLLEVYSRVKSEEVLPHVIAIRNKAWKIDPFPCIGQFNFLDLSVSRSPFYPEVLERVKHGHKLLDLGCCLGCEIRAFVADGAPSENLYGSDINSHFLALGYDLFLDKSTLKSTFIAADLFASPSPLDSLNGQMNIVYAASVIHLFDRPGQKKVVQRITQLLVTEPDSICLGRQVGDNGT</sequence>
<keyword evidence="2" id="KW-0808">Transferase</keyword>
<dbReference type="AlphaFoldDB" id="A0A9P4ITX9"/>
<dbReference type="SUPFAM" id="SSF53335">
    <property type="entry name" value="S-adenosyl-L-methionine-dependent methyltransferases"/>
    <property type="match status" value="1"/>
</dbReference>
<evidence type="ECO:0000256" key="4">
    <source>
        <dbReference type="ARBA" id="ARBA00038314"/>
    </source>
</evidence>
<dbReference type="Gene3D" id="3.40.50.150">
    <property type="entry name" value="Vaccinia Virus protein VP39"/>
    <property type="match status" value="1"/>
</dbReference>
<protein>
    <recommendedName>
        <fullName evidence="7">Methyltransferase domain-containing protein</fullName>
    </recommendedName>
</protein>
<dbReference type="InterPro" id="IPR029063">
    <property type="entry name" value="SAM-dependent_MTases_sf"/>
</dbReference>
<evidence type="ECO:0000256" key="2">
    <source>
        <dbReference type="ARBA" id="ARBA00022679"/>
    </source>
</evidence>
<keyword evidence="6" id="KW-1185">Reference proteome</keyword>
<comment type="pathway">
    <text evidence="1">Secondary metabolite biosynthesis.</text>
</comment>
<evidence type="ECO:0008006" key="7">
    <source>
        <dbReference type="Google" id="ProtNLM"/>
    </source>
</evidence>
<evidence type="ECO:0000256" key="1">
    <source>
        <dbReference type="ARBA" id="ARBA00005179"/>
    </source>
</evidence>
<dbReference type="PANTHER" id="PTHR35897">
    <property type="entry name" value="METHYLTRANSFERASE AUSD"/>
    <property type="match status" value="1"/>
</dbReference>
<dbReference type="GO" id="GO:0016740">
    <property type="term" value="F:transferase activity"/>
    <property type="evidence" value="ECO:0007669"/>
    <property type="project" value="UniProtKB-KW"/>
</dbReference>
<evidence type="ECO:0000313" key="5">
    <source>
        <dbReference type="EMBL" id="KAF2104221.1"/>
    </source>
</evidence>